<proteinExistence type="predicted"/>
<feature type="region of interest" description="Disordered" evidence="1">
    <location>
        <begin position="77"/>
        <end position="102"/>
    </location>
</feature>
<comment type="caution">
    <text evidence="2">The sequence shown here is derived from an EMBL/GenBank/DDBJ whole genome shotgun (WGS) entry which is preliminary data.</text>
</comment>
<protein>
    <submittedName>
        <fullName evidence="2">Uncharacterized protein</fullName>
    </submittedName>
</protein>
<dbReference type="Proteomes" id="UP001605036">
    <property type="component" value="Unassembled WGS sequence"/>
</dbReference>
<keyword evidence="3" id="KW-1185">Reference proteome</keyword>
<gene>
    <name evidence="2" type="ORF">R1flu_021561</name>
</gene>
<organism evidence="2 3">
    <name type="scientific">Riccia fluitans</name>
    <dbReference type="NCBI Taxonomy" id="41844"/>
    <lineage>
        <taxon>Eukaryota</taxon>
        <taxon>Viridiplantae</taxon>
        <taxon>Streptophyta</taxon>
        <taxon>Embryophyta</taxon>
        <taxon>Marchantiophyta</taxon>
        <taxon>Marchantiopsida</taxon>
        <taxon>Marchantiidae</taxon>
        <taxon>Marchantiales</taxon>
        <taxon>Ricciaceae</taxon>
        <taxon>Riccia</taxon>
    </lineage>
</organism>
<dbReference type="EMBL" id="JBHFFA010000001">
    <property type="protein sequence ID" value="KAL2653433.1"/>
    <property type="molecule type" value="Genomic_DNA"/>
</dbReference>
<accession>A0ABD1ZPX9</accession>
<name>A0ABD1ZPX9_9MARC</name>
<sequence>MRGYERKYHFGDLLDSAMGLNSLSALEYGEEKLQLDKHHHKQETIWTTSHPLEGGEIAANLSDFSEIGTNTNVVSALQEEDEEEDMQEGSLDDAQASHASTISADLEADCWDPVQNQGVEPTTDVDEDDGVVDDLQVAGHEV</sequence>
<evidence type="ECO:0000313" key="3">
    <source>
        <dbReference type="Proteomes" id="UP001605036"/>
    </source>
</evidence>
<feature type="compositionally biased region" description="Acidic residues" evidence="1">
    <location>
        <begin position="78"/>
        <end position="91"/>
    </location>
</feature>
<evidence type="ECO:0000313" key="2">
    <source>
        <dbReference type="EMBL" id="KAL2653433.1"/>
    </source>
</evidence>
<reference evidence="2 3" key="1">
    <citation type="submission" date="2024-09" db="EMBL/GenBank/DDBJ databases">
        <title>Chromosome-scale assembly of Riccia fluitans.</title>
        <authorList>
            <person name="Paukszto L."/>
            <person name="Sawicki J."/>
            <person name="Karawczyk K."/>
            <person name="Piernik-Szablinska J."/>
            <person name="Szczecinska M."/>
            <person name="Mazdziarz M."/>
        </authorList>
    </citation>
    <scope>NUCLEOTIDE SEQUENCE [LARGE SCALE GENOMIC DNA]</scope>
    <source>
        <strain evidence="2">Rf_01</strain>
        <tissue evidence="2">Aerial parts of the thallus</tissue>
    </source>
</reference>
<evidence type="ECO:0000256" key="1">
    <source>
        <dbReference type="SAM" id="MobiDB-lite"/>
    </source>
</evidence>
<dbReference type="AlphaFoldDB" id="A0ABD1ZPX9"/>